<dbReference type="EMBL" id="WLVL01000021">
    <property type="protein sequence ID" value="MTB71475.1"/>
    <property type="molecule type" value="Genomic_DNA"/>
</dbReference>
<keyword evidence="3 5" id="KW-0378">Hydrolase</keyword>
<feature type="domain" description="Peptidase M20 dimerisation" evidence="4">
    <location>
        <begin position="202"/>
        <end position="341"/>
    </location>
</feature>
<accession>A0A6I3III9</accession>
<dbReference type="AlphaFoldDB" id="A0A6I3III9"/>
<reference evidence="5 6" key="1">
    <citation type="submission" date="2019-11" db="EMBL/GenBank/DDBJ databases">
        <title>Whole genome sequencing identifies a novel species of the genus Arsenicicoccus isolated from human blood.</title>
        <authorList>
            <person name="Jeong J.H."/>
            <person name="Kweon O.J."/>
            <person name="Kim H.R."/>
            <person name="Kim T.-H."/>
            <person name="Ha S.-M."/>
            <person name="Lee M.-K."/>
        </authorList>
    </citation>
    <scope>NUCLEOTIDE SEQUENCE [LARGE SCALE GENOMIC DNA]</scope>
    <source>
        <strain evidence="5 6">MKL-02</strain>
    </source>
</reference>
<dbReference type="Pfam" id="PF07687">
    <property type="entry name" value="M20_dimer"/>
    <property type="match status" value="1"/>
</dbReference>
<dbReference type="NCBIfam" id="NF005914">
    <property type="entry name" value="PRK07907.1"/>
    <property type="match status" value="1"/>
</dbReference>
<dbReference type="RefSeq" id="WP_154592809.1">
    <property type="nucleotide sequence ID" value="NZ_WLVL01000021.1"/>
</dbReference>
<protein>
    <submittedName>
        <fullName evidence="5">M20/M25/M40 family metallo-hydrolase</fullName>
    </submittedName>
</protein>
<evidence type="ECO:0000256" key="3">
    <source>
        <dbReference type="ARBA" id="ARBA00022801"/>
    </source>
</evidence>
<dbReference type="PANTHER" id="PTHR43270">
    <property type="entry name" value="BETA-ALA-HIS DIPEPTIDASE"/>
    <property type="match status" value="1"/>
</dbReference>
<dbReference type="GO" id="GO:0006508">
    <property type="term" value="P:proteolysis"/>
    <property type="evidence" value="ECO:0007669"/>
    <property type="project" value="UniProtKB-KW"/>
</dbReference>
<dbReference type="Pfam" id="PF01546">
    <property type="entry name" value="Peptidase_M20"/>
    <property type="match status" value="1"/>
</dbReference>
<dbReference type="Gene3D" id="3.40.630.10">
    <property type="entry name" value="Zn peptidases"/>
    <property type="match status" value="1"/>
</dbReference>
<gene>
    <name evidence="5" type="ORF">GGG17_05725</name>
</gene>
<keyword evidence="1" id="KW-0645">Protease</keyword>
<dbReference type="InterPro" id="IPR051458">
    <property type="entry name" value="Cyt/Met_Dipeptidase"/>
</dbReference>
<evidence type="ECO:0000259" key="4">
    <source>
        <dbReference type="Pfam" id="PF07687"/>
    </source>
</evidence>
<keyword evidence="6" id="KW-1185">Reference proteome</keyword>
<proteinExistence type="predicted"/>
<dbReference type="GO" id="GO:0046872">
    <property type="term" value="F:metal ion binding"/>
    <property type="evidence" value="ECO:0007669"/>
    <property type="project" value="UniProtKB-KW"/>
</dbReference>
<dbReference type="PANTHER" id="PTHR43270:SF12">
    <property type="entry name" value="SUCCINYL-DIAMINOPIMELATE DESUCCINYLASE"/>
    <property type="match status" value="1"/>
</dbReference>
<evidence type="ECO:0000256" key="1">
    <source>
        <dbReference type="ARBA" id="ARBA00022670"/>
    </source>
</evidence>
<sequence>MDLSAARDYAREAMPRLLEDHATLVGHPSVAFPGYPREPMDAIAQDLLEMFRRNGVADVELLDIPGGYPAIHAVVPGPEGSPTVTMYAHYDVQPCPSSQQWHSDPWVATRKDDGRIYGRGTADCKAGVIAILGTMGAFDGTPPCTVRLLLEGEEETFSHIEDWVAANPEMVRSDAFIICDSGPSKVGVPSITSGLRGDVAFTVTLTTLDNAVHSGLFGGAAPDALVGMIQLLSTMHDQDGNTVIEGLHSFEWEGADVDEAEFAASAGAKDGVGLQGTGPLASRLWSRPSATVIGLDMVPVDQCSNALVPSVRARISVRIAPGADMAQELETVMEHLRRHAPYGATLEFSDDKAGSPFLGDTSGPITATALAALEEVYGSTPAQVGSGGSIPLVTELLHASPGAEAILWGPEDEEKAKIHGPDESVDPAEIERIMLAQIRFLTELGARSSG</sequence>
<evidence type="ECO:0000313" key="5">
    <source>
        <dbReference type="EMBL" id="MTB71475.1"/>
    </source>
</evidence>
<evidence type="ECO:0000313" key="6">
    <source>
        <dbReference type="Proteomes" id="UP000431092"/>
    </source>
</evidence>
<dbReference type="SUPFAM" id="SSF53187">
    <property type="entry name" value="Zn-dependent exopeptidases"/>
    <property type="match status" value="1"/>
</dbReference>
<keyword evidence="2" id="KW-0479">Metal-binding</keyword>
<dbReference type="InterPro" id="IPR002933">
    <property type="entry name" value="Peptidase_M20"/>
</dbReference>
<organism evidence="5 6">
    <name type="scientific">Arsenicicoccus cauae</name>
    <dbReference type="NCBI Taxonomy" id="2663847"/>
    <lineage>
        <taxon>Bacteria</taxon>
        <taxon>Bacillati</taxon>
        <taxon>Actinomycetota</taxon>
        <taxon>Actinomycetes</taxon>
        <taxon>Micrococcales</taxon>
        <taxon>Intrasporangiaceae</taxon>
        <taxon>Arsenicicoccus</taxon>
    </lineage>
</organism>
<dbReference type="Proteomes" id="UP000431092">
    <property type="component" value="Unassembled WGS sequence"/>
</dbReference>
<dbReference type="InterPro" id="IPR011650">
    <property type="entry name" value="Peptidase_M20_dimer"/>
</dbReference>
<dbReference type="Gene3D" id="3.30.70.360">
    <property type="match status" value="1"/>
</dbReference>
<name>A0A6I3III9_9MICO</name>
<comment type="caution">
    <text evidence="5">The sequence shown here is derived from an EMBL/GenBank/DDBJ whole genome shotgun (WGS) entry which is preliminary data.</text>
</comment>
<dbReference type="GO" id="GO:0008233">
    <property type="term" value="F:peptidase activity"/>
    <property type="evidence" value="ECO:0007669"/>
    <property type="project" value="UniProtKB-KW"/>
</dbReference>
<evidence type="ECO:0000256" key="2">
    <source>
        <dbReference type="ARBA" id="ARBA00022723"/>
    </source>
</evidence>